<name>A0ABS8SI87_DATST</name>
<reference evidence="9 10" key="1">
    <citation type="journal article" date="2021" name="BMC Genomics">
        <title>Datura genome reveals duplications of psychoactive alkaloid biosynthetic genes and high mutation rate following tissue culture.</title>
        <authorList>
            <person name="Rajewski A."/>
            <person name="Carter-House D."/>
            <person name="Stajich J."/>
            <person name="Litt A."/>
        </authorList>
    </citation>
    <scope>NUCLEOTIDE SEQUENCE [LARGE SCALE GENOMIC DNA]</scope>
    <source>
        <strain evidence="9">AR-01</strain>
    </source>
</reference>
<evidence type="ECO:0000259" key="8">
    <source>
        <dbReference type="PROSITE" id="PS00300"/>
    </source>
</evidence>
<keyword evidence="3" id="KW-0547">Nucleotide-binding</keyword>
<feature type="compositionally biased region" description="Basic and acidic residues" evidence="7">
    <location>
        <begin position="223"/>
        <end position="236"/>
    </location>
</feature>
<proteinExistence type="inferred from homology"/>
<keyword evidence="5" id="KW-0472">Membrane</keyword>
<keyword evidence="4" id="KW-0342">GTP-binding</keyword>
<dbReference type="InterPro" id="IPR042101">
    <property type="entry name" value="SRP54_N_sf"/>
</dbReference>
<dbReference type="Proteomes" id="UP000823775">
    <property type="component" value="Unassembled WGS sequence"/>
</dbReference>
<comment type="similarity">
    <text evidence="2">Belongs to the GTP-binding SRP family.</text>
</comment>
<dbReference type="SMART" id="SM00382">
    <property type="entry name" value="AAA"/>
    <property type="match status" value="1"/>
</dbReference>
<dbReference type="Pfam" id="PF00448">
    <property type="entry name" value="SRP54"/>
    <property type="match status" value="1"/>
</dbReference>
<dbReference type="EMBL" id="JACEIK010000527">
    <property type="protein sequence ID" value="MCD7458538.1"/>
    <property type="molecule type" value="Genomic_DNA"/>
</dbReference>
<dbReference type="PANTHER" id="PTHR43134:SF1">
    <property type="entry name" value="SIGNAL RECOGNITION PARTICLE RECEPTOR SUBUNIT ALPHA"/>
    <property type="match status" value="1"/>
</dbReference>
<dbReference type="InterPro" id="IPR000897">
    <property type="entry name" value="SRP54_GTPase_dom"/>
</dbReference>
<sequence length="585" mass="64323">MLEQLLIFTRGGLILWTCKELGNALRGSPIDTLIRSCLLEERSGAASYNYDVPGAAYTLKWTFHNDLGLVFVAVYQKILHLLYVDELLSMVKREFSEIYDPKRTVYNEFDDVFQQLRKEAEARAEEMKKSKQVSKPVNHNLGKKQGQVQKGIMNGGNQKKSGAESGNDGGDGDKVKGSAMENGHSNGSKGNGVVQANGKENRNAGSGAFDVNKLQKLRAKGGKKTDTVLKDSKAEPTKKIKKNRVWDDSPKESKLDFTDPMSENGNENVAVVAAVQGESMMDKEEIVSSDSESEEDEEPGKDSKVEAKKKGWFSSMFQSIAGKSNLDKADLEPALKALKDRLMTKNVAAMEEALVRILTPKRSIDILRDVHAAKEQGKPYVVVFVGVNGVGKSTNLAKVAYWLQQHKINVMMAACDTFRSGAVEQLRTHARRLQVPIFEKGYEKDPAIVAKEAIQEANRNGSDVVLVDTAGRMQDNEPLMRALSKLIYVNNPDLILFVGEALVGNDAVDQLSKFNQKLGDLSPSPNPRLIDGILLTKFDTIDDKVGAALSMVYISGAPVMFVGCGQSYTDLKKLNTKSIVKTLLK</sequence>
<dbReference type="Gene3D" id="3.40.50.300">
    <property type="entry name" value="P-loop containing nucleotide triphosphate hydrolases"/>
    <property type="match status" value="1"/>
</dbReference>
<evidence type="ECO:0000313" key="9">
    <source>
        <dbReference type="EMBL" id="MCD7458538.1"/>
    </source>
</evidence>
<dbReference type="InterPro" id="IPR007222">
    <property type="entry name" value="Sig_recog_particle_rcpt_asu_N"/>
</dbReference>
<protein>
    <recommendedName>
        <fullName evidence="8">SRP54-type proteins GTP-binding domain-containing protein</fullName>
    </recommendedName>
</protein>
<comment type="subcellular location">
    <subcellularLocation>
        <location evidence="1">Endoplasmic reticulum membrane</location>
        <topology evidence="1">Peripheral membrane protein</topology>
        <orientation evidence="1">Cytoplasmic side</orientation>
    </subcellularLocation>
</comment>
<dbReference type="CDD" id="cd14826">
    <property type="entry name" value="SR_alpha_SRX"/>
    <property type="match status" value="1"/>
</dbReference>
<evidence type="ECO:0000256" key="1">
    <source>
        <dbReference type="ARBA" id="ARBA00004397"/>
    </source>
</evidence>
<dbReference type="PANTHER" id="PTHR43134">
    <property type="entry name" value="SIGNAL RECOGNITION PARTICLE RECEPTOR SUBUNIT ALPHA"/>
    <property type="match status" value="1"/>
</dbReference>
<organism evidence="9 10">
    <name type="scientific">Datura stramonium</name>
    <name type="common">Jimsonweed</name>
    <name type="synonym">Common thornapple</name>
    <dbReference type="NCBI Taxonomy" id="4076"/>
    <lineage>
        <taxon>Eukaryota</taxon>
        <taxon>Viridiplantae</taxon>
        <taxon>Streptophyta</taxon>
        <taxon>Embryophyta</taxon>
        <taxon>Tracheophyta</taxon>
        <taxon>Spermatophyta</taxon>
        <taxon>Magnoliopsida</taxon>
        <taxon>eudicotyledons</taxon>
        <taxon>Gunneridae</taxon>
        <taxon>Pentapetalae</taxon>
        <taxon>asterids</taxon>
        <taxon>lamiids</taxon>
        <taxon>Solanales</taxon>
        <taxon>Solanaceae</taxon>
        <taxon>Solanoideae</taxon>
        <taxon>Datureae</taxon>
        <taxon>Datura</taxon>
    </lineage>
</organism>
<dbReference type="PROSITE" id="PS00300">
    <property type="entry name" value="SRP54"/>
    <property type="match status" value="1"/>
</dbReference>
<dbReference type="CDD" id="cd17876">
    <property type="entry name" value="SRalpha_C"/>
    <property type="match status" value="1"/>
</dbReference>
<feature type="region of interest" description="Disordered" evidence="7">
    <location>
        <begin position="123"/>
        <end position="236"/>
    </location>
</feature>
<feature type="region of interest" description="Disordered" evidence="7">
    <location>
        <begin position="280"/>
        <end position="306"/>
    </location>
</feature>
<evidence type="ECO:0000256" key="6">
    <source>
        <dbReference type="ARBA" id="ARBA00023170"/>
    </source>
</evidence>
<keyword evidence="10" id="KW-1185">Reference proteome</keyword>
<evidence type="ECO:0000256" key="5">
    <source>
        <dbReference type="ARBA" id="ARBA00023136"/>
    </source>
</evidence>
<dbReference type="SUPFAM" id="SSF52540">
    <property type="entry name" value="P-loop containing nucleoside triphosphate hydrolases"/>
    <property type="match status" value="1"/>
</dbReference>
<gene>
    <name evidence="9" type="ORF">HAX54_038549</name>
</gene>
<dbReference type="InterPro" id="IPR027417">
    <property type="entry name" value="P-loop_NTPase"/>
</dbReference>
<dbReference type="InterPro" id="IPR003593">
    <property type="entry name" value="AAA+_ATPase"/>
</dbReference>
<keyword evidence="6" id="KW-0675">Receptor</keyword>
<accession>A0ABS8SI87</accession>
<feature type="compositionally biased region" description="Basic and acidic residues" evidence="7">
    <location>
        <begin position="245"/>
        <end position="257"/>
    </location>
</feature>
<evidence type="ECO:0000256" key="3">
    <source>
        <dbReference type="ARBA" id="ARBA00022741"/>
    </source>
</evidence>
<evidence type="ECO:0000313" key="10">
    <source>
        <dbReference type="Proteomes" id="UP000823775"/>
    </source>
</evidence>
<comment type="caution">
    <text evidence="9">The sequence shown here is derived from an EMBL/GenBank/DDBJ whole genome shotgun (WGS) entry which is preliminary data.</text>
</comment>
<feature type="domain" description="SRP54-type proteins GTP-binding" evidence="8">
    <location>
        <begin position="558"/>
        <end position="571"/>
    </location>
</feature>
<dbReference type="Gene3D" id="1.20.120.140">
    <property type="entry name" value="Signal recognition particle SRP54, nucleotide-binding domain"/>
    <property type="match status" value="1"/>
</dbReference>
<evidence type="ECO:0000256" key="4">
    <source>
        <dbReference type="ARBA" id="ARBA00023134"/>
    </source>
</evidence>
<evidence type="ECO:0000256" key="7">
    <source>
        <dbReference type="SAM" id="MobiDB-lite"/>
    </source>
</evidence>
<dbReference type="InterPro" id="IPR011012">
    <property type="entry name" value="Longin-like_dom_sf"/>
</dbReference>
<dbReference type="SUPFAM" id="SSF64356">
    <property type="entry name" value="SNARE-like"/>
    <property type="match status" value="1"/>
</dbReference>
<dbReference type="Gene3D" id="3.30.450.60">
    <property type="match status" value="1"/>
</dbReference>
<dbReference type="Pfam" id="PF04086">
    <property type="entry name" value="SRP-alpha_N"/>
    <property type="match status" value="1"/>
</dbReference>
<evidence type="ECO:0000256" key="2">
    <source>
        <dbReference type="ARBA" id="ARBA00008531"/>
    </source>
</evidence>
<feature type="region of interest" description="Disordered" evidence="7">
    <location>
        <begin position="245"/>
        <end position="264"/>
    </location>
</feature>
<dbReference type="SMART" id="SM00962">
    <property type="entry name" value="SRP54"/>
    <property type="match status" value="1"/>
</dbReference>